<organism evidence="1">
    <name type="scientific">Arundo donax</name>
    <name type="common">Giant reed</name>
    <name type="synonym">Donax arundinaceus</name>
    <dbReference type="NCBI Taxonomy" id="35708"/>
    <lineage>
        <taxon>Eukaryota</taxon>
        <taxon>Viridiplantae</taxon>
        <taxon>Streptophyta</taxon>
        <taxon>Embryophyta</taxon>
        <taxon>Tracheophyta</taxon>
        <taxon>Spermatophyta</taxon>
        <taxon>Magnoliopsida</taxon>
        <taxon>Liliopsida</taxon>
        <taxon>Poales</taxon>
        <taxon>Poaceae</taxon>
        <taxon>PACMAD clade</taxon>
        <taxon>Arundinoideae</taxon>
        <taxon>Arundineae</taxon>
        <taxon>Arundo</taxon>
    </lineage>
</organism>
<protein>
    <submittedName>
        <fullName evidence="1">Uncharacterized protein</fullName>
    </submittedName>
</protein>
<reference evidence="1" key="1">
    <citation type="submission" date="2014-09" db="EMBL/GenBank/DDBJ databases">
        <authorList>
            <person name="Magalhaes I.L.F."/>
            <person name="Oliveira U."/>
            <person name="Santos F.R."/>
            <person name="Vidigal T.H.D.A."/>
            <person name="Brescovit A.D."/>
            <person name="Santos A.J."/>
        </authorList>
    </citation>
    <scope>NUCLEOTIDE SEQUENCE</scope>
    <source>
        <tissue evidence="1">Shoot tissue taken approximately 20 cm above the soil surface</tissue>
    </source>
</reference>
<accession>A0A0A8ZNG3</accession>
<sequence>MVHQSIEASTPTSYIAGGLDPKLIAHSTTKVNTLSDEMLPACE</sequence>
<dbReference type="AlphaFoldDB" id="A0A0A8ZNG3"/>
<reference evidence="1" key="2">
    <citation type="journal article" date="2015" name="Data Brief">
        <title>Shoot transcriptome of the giant reed, Arundo donax.</title>
        <authorList>
            <person name="Barrero R.A."/>
            <person name="Guerrero F.D."/>
            <person name="Moolhuijzen P."/>
            <person name="Goolsby J.A."/>
            <person name="Tidwell J."/>
            <person name="Bellgard S.E."/>
            <person name="Bellgard M.I."/>
        </authorList>
    </citation>
    <scope>NUCLEOTIDE SEQUENCE</scope>
    <source>
        <tissue evidence="1">Shoot tissue taken approximately 20 cm above the soil surface</tissue>
    </source>
</reference>
<dbReference type="EMBL" id="GBRH01261508">
    <property type="protein sequence ID" value="JAD36387.1"/>
    <property type="molecule type" value="Transcribed_RNA"/>
</dbReference>
<name>A0A0A8ZNG3_ARUDO</name>
<evidence type="ECO:0000313" key="1">
    <source>
        <dbReference type="EMBL" id="JAD36387.1"/>
    </source>
</evidence>
<proteinExistence type="predicted"/>